<dbReference type="Pfam" id="PF00496">
    <property type="entry name" value="SBP_bac_5"/>
    <property type="match status" value="1"/>
</dbReference>
<evidence type="ECO:0000313" key="7">
    <source>
        <dbReference type="EMBL" id="SEE89400.1"/>
    </source>
</evidence>
<evidence type="ECO:0000256" key="4">
    <source>
        <dbReference type="ARBA" id="ARBA00022729"/>
    </source>
</evidence>
<reference evidence="8" key="1">
    <citation type="submission" date="2016-10" db="EMBL/GenBank/DDBJ databases">
        <authorList>
            <person name="Varghese N."/>
            <person name="Submissions S."/>
        </authorList>
    </citation>
    <scope>NUCLEOTIDE SEQUENCE [LARGE SCALE GENOMIC DNA]</scope>
    <source>
        <strain evidence="8">DSM 45237</strain>
    </source>
</reference>
<dbReference type="PANTHER" id="PTHR30290:SF10">
    <property type="entry name" value="PERIPLASMIC OLIGOPEPTIDE-BINDING PROTEIN-RELATED"/>
    <property type="match status" value="1"/>
</dbReference>
<keyword evidence="4 5" id="KW-0732">Signal</keyword>
<sequence>MTRTATRSTRSTRTRLFRCLVPLLAVALAGACAGKSPSDDGGGDDAGGSSGNELSADFPAAADGDISSFTVGIAAGQGRYDPLLATTSVIVVNSYDCLLTWNDKGELVPGLAESWEQTSDTTYVYHLREGLKFWDGSPVTVDDVIFSLKRNVDPAVASPYGVYYTAFQDVTATGPNEITVTLSRPDPYWRYASAIATTVIQQQFAVENAENLGTPGVIPIGTGPYLPSEYSPATGAALVRNEHYWGEQPAVEELVFSVVPDPESRRLALESGAIDATWDVPLEQARLWDQIPNVRIGYGPGGNTKIFSFDVTAPPFDDVHLRRAIAYAIDREGIANSVFNGHAEPARGVVPPEIFEIFFDEQQLADWYDSVPAYEFDMDKAKEELAQSAYPDGGLTIELPFQASQTVDQDILATVQQNLRELNIELTYQSMPDTQYFAELYRHEDLGMQLFYFGPTYPDPFTYTFYMMAESQAVPNAFNFANFHSDASEELMAIQETDPDLQARVEAGAELVRMAADDAAYVGIAFLPFPVALNREYTIDGDFSIWTFANWASRIRIAES</sequence>
<feature type="signal peptide" evidence="5">
    <location>
        <begin position="1"/>
        <end position="31"/>
    </location>
</feature>
<comment type="subcellular location">
    <subcellularLocation>
        <location evidence="1">Cell envelope</location>
    </subcellularLocation>
</comment>
<dbReference type="EMBL" id="FNUC01000003">
    <property type="protein sequence ID" value="SEE89400.1"/>
    <property type="molecule type" value="Genomic_DNA"/>
</dbReference>
<name>A0A1H5MJV8_9ACTN</name>
<dbReference type="CDD" id="cd00995">
    <property type="entry name" value="PBP2_NikA_DppA_OppA_like"/>
    <property type="match status" value="1"/>
</dbReference>
<dbReference type="GO" id="GO:0030313">
    <property type="term" value="C:cell envelope"/>
    <property type="evidence" value="ECO:0007669"/>
    <property type="project" value="UniProtKB-SubCell"/>
</dbReference>
<keyword evidence="8" id="KW-1185">Reference proteome</keyword>
<evidence type="ECO:0000256" key="2">
    <source>
        <dbReference type="ARBA" id="ARBA00005695"/>
    </source>
</evidence>
<dbReference type="PROSITE" id="PS51257">
    <property type="entry name" value="PROKAR_LIPOPROTEIN"/>
    <property type="match status" value="1"/>
</dbReference>
<gene>
    <name evidence="7" type="ORF">SAMN04488561_3216</name>
</gene>
<dbReference type="SUPFAM" id="SSF53850">
    <property type="entry name" value="Periplasmic binding protein-like II"/>
    <property type="match status" value="1"/>
</dbReference>
<feature type="domain" description="Solute-binding protein family 5" evidence="6">
    <location>
        <begin position="106"/>
        <end position="469"/>
    </location>
</feature>
<dbReference type="Gene3D" id="3.40.190.10">
    <property type="entry name" value="Periplasmic binding protein-like II"/>
    <property type="match status" value="1"/>
</dbReference>
<dbReference type="InterPro" id="IPR039424">
    <property type="entry name" value="SBP_5"/>
</dbReference>
<dbReference type="Gene3D" id="3.10.105.10">
    <property type="entry name" value="Dipeptide-binding Protein, Domain 3"/>
    <property type="match status" value="1"/>
</dbReference>
<dbReference type="PANTHER" id="PTHR30290">
    <property type="entry name" value="PERIPLASMIC BINDING COMPONENT OF ABC TRANSPORTER"/>
    <property type="match status" value="1"/>
</dbReference>
<evidence type="ECO:0000313" key="8">
    <source>
        <dbReference type="Proteomes" id="UP000181980"/>
    </source>
</evidence>
<dbReference type="STRING" id="561176.SAMN04488561_3216"/>
<comment type="similarity">
    <text evidence="2">Belongs to the bacterial solute-binding protein 5 family.</text>
</comment>
<protein>
    <submittedName>
        <fullName evidence="7">Peptide/nickel transport system substrate-binding protein</fullName>
    </submittedName>
</protein>
<dbReference type="InterPro" id="IPR000914">
    <property type="entry name" value="SBP_5_dom"/>
</dbReference>
<proteinExistence type="inferred from homology"/>
<dbReference type="Proteomes" id="UP000181980">
    <property type="component" value="Unassembled WGS sequence"/>
</dbReference>
<evidence type="ECO:0000256" key="3">
    <source>
        <dbReference type="ARBA" id="ARBA00022448"/>
    </source>
</evidence>
<evidence type="ECO:0000256" key="1">
    <source>
        <dbReference type="ARBA" id="ARBA00004196"/>
    </source>
</evidence>
<dbReference type="RefSeq" id="WP_069111723.1">
    <property type="nucleotide sequence ID" value="NZ_FNUC01000003.1"/>
</dbReference>
<feature type="chain" id="PRO_5038442740" evidence="5">
    <location>
        <begin position="32"/>
        <end position="560"/>
    </location>
</feature>
<keyword evidence="3" id="KW-0813">Transport</keyword>
<dbReference type="GO" id="GO:0015833">
    <property type="term" value="P:peptide transport"/>
    <property type="evidence" value="ECO:0007669"/>
    <property type="project" value="TreeGrafter"/>
</dbReference>
<dbReference type="AlphaFoldDB" id="A0A1H5MJV8"/>
<dbReference type="OrthoDB" id="5243526at2"/>
<evidence type="ECO:0000256" key="5">
    <source>
        <dbReference type="SAM" id="SignalP"/>
    </source>
</evidence>
<accession>A0A1H5MJV8</accession>
<evidence type="ECO:0000259" key="6">
    <source>
        <dbReference type="Pfam" id="PF00496"/>
    </source>
</evidence>
<dbReference type="GO" id="GO:1904680">
    <property type="term" value="F:peptide transmembrane transporter activity"/>
    <property type="evidence" value="ECO:0007669"/>
    <property type="project" value="TreeGrafter"/>
</dbReference>
<organism evidence="7 8">
    <name type="scientific">Jiangella alba</name>
    <dbReference type="NCBI Taxonomy" id="561176"/>
    <lineage>
        <taxon>Bacteria</taxon>
        <taxon>Bacillati</taxon>
        <taxon>Actinomycetota</taxon>
        <taxon>Actinomycetes</taxon>
        <taxon>Jiangellales</taxon>
        <taxon>Jiangellaceae</taxon>
        <taxon>Jiangella</taxon>
    </lineage>
</organism>